<feature type="region of interest" description="Disordered" evidence="1">
    <location>
        <begin position="1"/>
        <end position="33"/>
    </location>
</feature>
<evidence type="ECO:0000256" key="1">
    <source>
        <dbReference type="SAM" id="MobiDB-lite"/>
    </source>
</evidence>
<comment type="caution">
    <text evidence="2">The sequence shown here is derived from an EMBL/GenBank/DDBJ whole genome shotgun (WGS) entry which is preliminary data.</text>
</comment>
<proteinExistence type="predicted"/>
<name>A0A5A7QMI0_STRAF</name>
<dbReference type="Proteomes" id="UP000325081">
    <property type="component" value="Unassembled WGS sequence"/>
</dbReference>
<evidence type="ECO:0000313" key="2">
    <source>
        <dbReference type="EMBL" id="GER45101.1"/>
    </source>
</evidence>
<feature type="compositionally biased region" description="Polar residues" evidence="1">
    <location>
        <begin position="1"/>
        <end position="15"/>
    </location>
</feature>
<accession>A0A5A7QMI0</accession>
<keyword evidence="3" id="KW-1185">Reference proteome</keyword>
<keyword evidence="2" id="KW-0418">Kinase</keyword>
<gene>
    <name evidence="2" type="ORF">STAS_22027</name>
</gene>
<keyword evidence="2" id="KW-0808">Transferase</keyword>
<evidence type="ECO:0000313" key="3">
    <source>
        <dbReference type="Proteomes" id="UP000325081"/>
    </source>
</evidence>
<protein>
    <submittedName>
        <fullName evidence="2">Protein kinase superfamily protein</fullName>
    </submittedName>
</protein>
<dbReference type="EMBL" id="BKCP01007181">
    <property type="protein sequence ID" value="GER45101.1"/>
    <property type="molecule type" value="Genomic_DNA"/>
</dbReference>
<reference evidence="3" key="1">
    <citation type="journal article" date="2019" name="Curr. Biol.">
        <title>Genome Sequence of Striga asiatica Provides Insight into the Evolution of Plant Parasitism.</title>
        <authorList>
            <person name="Yoshida S."/>
            <person name="Kim S."/>
            <person name="Wafula E.K."/>
            <person name="Tanskanen J."/>
            <person name="Kim Y.M."/>
            <person name="Honaas L."/>
            <person name="Yang Z."/>
            <person name="Spallek T."/>
            <person name="Conn C.E."/>
            <person name="Ichihashi Y."/>
            <person name="Cheong K."/>
            <person name="Cui S."/>
            <person name="Der J.P."/>
            <person name="Gundlach H."/>
            <person name="Jiao Y."/>
            <person name="Hori C."/>
            <person name="Ishida J.K."/>
            <person name="Kasahara H."/>
            <person name="Kiba T."/>
            <person name="Kim M.S."/>
            <person name="Koo N."/>
            <person name="Laohavisit A."/>
            <person name="Lee Y.H."/>
            <person name="Lumba S."/>
            <person name="McCourt P."/>
            <person name="Mortimer J.C."/>
            <person name="Mutuku J.M."/>
            <person name="Nomura T."/>
            <person name="Sasaki-Sekimoto Y."/>
            <person name="Seto Y."/>
            <person name="Wang Y."/>
            <person name="Wakatake T."/>
            <person name="Sakakibara H."/>
            <person name="Demura T."/>
            <person name="Yamaguchi S."/>
            <person name="Yoneyama K."/>
            <person name="Manabe R.I."/>
            <person name="Nelson D.C."/>
            <person name="Schulman A.H."/>
            <person name="Timko M.P."/>
            <person name="dePamphilis C.W."/>
            <person name="Choi D."/>
            <person name="Shirasu K."/>
        </authorList>
    </citation>
    <scope>NUCLEOTIDE SEQUENCE [LARGE SCALE GENOMIC DNA]</scope>
    <source>
        <strain evidence="3">cv. UVA1</strain>
    </source>
</reference>
<dbReference type="AlphaFoldDB" id="A0A5A7QMI0"/>
<organism evidence="2 3">
    <name type="scientific">Striga asiatica</name>
    <name type="common">Asiatic witchweed</name>
    <name type="synonym">Buchnera asiatica</name>
    <dbReference type="NCBI Taxonomy" id="4170"/>
    <lineage>
        <taxon>Eukaryota</taxon>
        <taxon>Viridiplantae</taxon>
        <taxon>Streptophyta</taxon>
        <taxon>Embryophyta</taxon>
        <taxon>Tracheophyta</taxon>
        <taxon>Spermatophyta</taxon>
        <taxon>Magnoliopsida</taxon>
        <taxon>eudicotyledons</taxon>
        <taxon>Gunneridae</taxon>
        <taxon>Pentapetalae</taxon>
        <taxon>asterids</taxon>
        <taxon>lamiids</taxon>
        <taxon>Lamiales</taxon>
        <taxon>Orobanchaceae</taxon>
        <taxon>Buchnereae</taxon>
        <taxon>Striga</taxon>
    </lineage>
</organism>
<dbReference type="OrthoDB" id="1571774at2759"/>
<dbReference type="GO" id="GO:0016301">
    <property type="term" value="F:kinase activity"/>
    <property type="evidence" value="ECO:0007669"/>
    <property type="project" value="UniProtKB-KW"/>
</dbReference>
<sequence>MHEPITTTSSVSGSSHAFHRWKQKQSGTSTHLIPRASRAFLSSTPNRDILFSSYTTGDPPHAISDRRNTTCWSGTTTKFSVMAKSCIMVGSVTGISTSSDFVPSLENLKYLSEHLAGGRVELRVGDHGGRQLAVEVVAADGLEVAVEGDADVVGEVVLGHGEEAGVEEDEAGVGDAGAVSGVDEAEEAAGVEEGEAGDAGVAVELADGFGEDGAAEGELLGEAVGLGEAAGVGGGGGVVEGDGVDHAVSVEEVVAGEGLEEGVGAVAEVDAADGVGDLAGDGEGVADGLLGDGGEVAGDLDVGVGVIP</sequence>